<feature type="binding site" evidence="8">
    <location>
        <position position="134"/>
    </location>
    <ligand>
        <name>Zn(2+)</name>
        <dbReference type="ChEBI" id="CHEBI:29105"/>
        <label>2</label>
    </ligand>
</feature>
<dbReference type="EMBL" id="ODYU01008844">
    <property type="protein sequence ID" value="SOQ52798.1"/>
    <property type="molecule type" value="Genomic_DNA"/>
</dbReference>
<dbReference type="PROSITE" id="PS01359">
    <property type="entry name" value="ZF_PHD_1"/>
    <property type="match status" value="2"/>
</dbReference>
<feature type="domain" description="PHD-type" evidence="10">
    <location>
        <begin position="87"/>
        <end position="137"/>
    </location>
</feature>
<dbReference type="InterPro" id="IPR019787">
    <property type="entry name" value="Znf_PHD-finger"/>
</dbReference>
<name>A0A2H1WIB1_SPOFR</name>
<dbReference type="GO" id="GO:0006325">
    <property type="term" value="P:chromatin organization"/>
    <property type="evidence" value="ECO:0007669"/>
    <property type="project" value="UniProtKB-KW"/>
</dbReference>
<evidence type="ECO:0000256" key="3">
    <source>
        <dbReference type="ARBA" id="ARBA00022723"/>
    </source>
</evidence>
<dbReference type="GO" id="GO:0008270">
    <property type="term" value="F:zinc ion binding"/>
    <property type="evidence" value="ECO:0007669"/>
    <property type="project" value="UniProtKB-KW"/>
</dbReference>
<dbReference type="AlphaFoldDB" id="A0A2H1WIB1"/>
<dbReference type="InterPro" id="IPR013087">
    <property type="entry name" value="Znf_C2H2_type"/>
</dbReference>
<evidence type="ECO:0000313" key="11">
    <source>
        <dbReference type="EMBL" id="SOQ52798.1"/>
    </source>
</evidence>
<evidence type="ECO:0000256" key="8">
    <source>
        <dbReference type="PIRSR" id="PIRSR628651-51"/>
    </source>
</evidence>
<dbReference type="InterPro" id="IPR001965">
    <property type="entry name" value="Znf_PHD"/>
</dbReference>
<keyword evidence="6" id="KW-0156">Chromatin regulator</keyword>
<protein>
    <submittedName>
        <fullName evidence="11">SFRICE_015151</fullName>
    </submittedName>
</protein>
<keyword evidence="3 8" id="KW-0479">Metal-binding</keyword>
<feature type="binding site" evidence="8">
    <location>
        <position position="92"/>
    </location>
    <ligand>
        <name>Zn(2+)</name>
        <dbReference type="ChEBI" id="CHEBI:29105"/>
        <label>1</label>
    </ligand>
</feature>
<organism evidence="11">
    <name type="scientific">Spodoptera frugiperda</name>
    <name type="common">Fall armyworm</name>
    <dbReference type="NCBI Taxonomy" id="7108"/>
    <lineage>
        <taxon>Eukaryota</taxon>
        <taxon>Metazoa</taxon>
        <taxon>Ecdysozoa</taxon>
        <taxon>Arthropoda</taxon>
        <taxon>Hexapoda</taxon>
        <taxon>Insecta</taxon>
        <taxon>Pterygota</taxon>
        <taxon>Neoptera</taxon>
        <taxon>Endopterygota</taxon>
        <taxon>Lepidoptera</taxon>
        <taxon>Glossata</taxon>
        <taxon>Ditrysia</taxon>
        <taxon>Noctuoidea</taxon>
        <taxon>Noctuidae</taxon>
        <taxon>Amphipyrinae</taxon>
        <taxon>Spodoptera</taxon>
    </lineage>
</organism>
<accession>A0A2H1WIB1</accession>
<feature type="binding site" evidence="8">
    <location>
        <position position="90"/>
    </location>
    <ligand>
        <name>Zn(2+)</name>
        <dbReference type="ChEBI" id="CHEBI:29105"/>
        <label>1</label>
    </ligand>
</feature>
<reference evidence="11" key="1">
    <citation type="submission" date="2016-07" db="EMBL/GenBank/DDBJ databases">
        <authorList>
            <person name="Bretaudeau A."/>
        </authorList>
    </citation>
    <scope>NUCLEOTIDE SEQUENCE</scope>
    <source>
        <strain evidence="11">Rice</strain>
        <tissue evidence="11">Whole body</tissue>
    </source>
</reference>
<dbReference type="GO" id="GO:0006355">
    <property type="term" value="P:regulation of DNA-templated transcription"/>
    <property type="evidence" value="ECO:0007669"/>
    <property type="project" value="TreeGrafter"/>
</dbReference>
<dbReference type="PANTHER" id="PTHR10333:SF42">
    <property type="entry name" value="INHIBITOR OF GROWTH PROTEIN 5"/>
    <property type="match status" value="1"/>
</dbReference>
<dbReference type="PROSITE" id="PS00028">
    <property type="entry name" value="ZINC_FINGER_C2H2_1"/>
    <property type="match status" value="2"/>
</dbReference>
<comment type="subcellular location">
    <subcellularLocation>
        <location evidence="1">Nucleus</location>
    </subcellularLocation>
</comment>
<comment type="similarity">
    <text evidence="2">Belongs to the ING family.</text>
</comment>
<evidence type="ECO:0000259" key="10">
    <source>
        <dbReference type="PROSITE" id="PS50016"/>
    </source>
</evidence>
<evidence type="ECO:0000256" key="1">
    <source>
        <dbReference type="ARBA" id="ARBA00004123"/>
    </source>
</evidence>
<dbReference type="SUPFAM" id="SSF57903">
    <property type="entry name" value="FYVE/PHD zinc finger"/>
    <property type="match status" value="3"/>
</dbReference>
<dbReference type="InterPro" id="IPR013083">
    <property type="entry name" value="Znf_RING/FYVE/PHD"/>
</dbReference>
<evidence type="ECO:0000256" key="4">
    <source>
        <dbReference type="ARBA" id="ARBA00022771"/>
    </source>
</evidence>
<evidence type="ECO:0000256" key="2">
    <source>
        <dbReference type="ARBA" id="ARBA00010210"/>
    </source>
</evidence>
<evidence type="ECO:0000256" key="5">
    <source>
        <dbReference type="ARBA" id="ARBA00022833"/>
    </source>
</evidence>
<dbReference type="InterPro" id="IPR011011">
    <property type="entry name" value="Znf_FYVE_PHD"/>
</dbReference>
<dbReference type="GO" id="GO:0005634">
    <property type="term" value="C:nucleus"/>
    <property type="evidence" value="ECO:0007669"/>
    <property type="project" value="UniProtKB-SubCell"/>
</dbReference>
<evidence type="ECO:0000256" key="7">
    <source>
        <dbReference type="ARBA" id="ARBA00023242"/>
    </source>
</evidence>
<evidence type="ECO:0000256" key="9">
    <source>
        <dbReference type="PROSITE-ProRule" id="PRU00146"/>
    </source>
</evidence>
<feature type="binding site" evidence="8">
    <location>
        <position position="104"/>
    </location>
    <ligand>
        <name>Zn(2+)</name>
        <dbReference type="ChEBI" id="CHEBI:29105"/>
        <label>2</label>
    </ligand>
</feature>
<dbReference type="PROSITE" id="PS50016">
    <property type="entry name" value="ZF_PHD_2"/>
    <property type="match status" value="2"/>
</dbReference>
<evidence type="ECO:0000256" key="6">
    <source>
        <dbReference type="ARBA" id="ARBA00022853"/>
    </source>
</evidence>
<feature type="binding site" evidence="8">
    <location>
        <position position="118"/>
    </location>
    <ligand>
        <name>Zn(2+)</name>
        <dbReference type="ChEBI" id="CHEBI:29105"/>
        <label>1</label>
    </ligand>
</feature>
<dbReference type="InterPro" id="IPR028651">
    <property type="entry name" value="ING_fam"/>
</dbReference>
<keyword evidence="4 9" id="KW-0863">Zinc-finger</keyword>
<feature type="binding site" evidence="8">
    <location>
        <position position="115"/>
    </location>
    <ligand>
        <name>Zn(2+)</name>
        <dbReference type="ChEBI" id="CHEBI:29105"/>
        <label>1</label>
    </ligand>
</feature>
<feature type="domain" description="PHD-type" evidence="10">
    <location>
        <begin position="397"/>
        <end position="447"/>
    </location>
</feature>
<dbReference type="PANTHER" id="PTHR10333">
    <property type="entry name" value="INHIBITOR OF GROWTH PROTEIN"/>
    <property type="match status" value="1"/>
</dbReference>
<sequence length="481" mass="55543">MRILQSYVNEPIKYTCGLCTTSYSDYITLIQHLYWRHGTESFPCKNCNVKRWLHAPHLCYVVPFHEETFDDDESNPENPTIPAERESEYCLCGRNLPDSPMIGCNGPTCERQWFHYACVEVVIIPKGNWFCPECLELEKAKKKMSTAEQRRRGPYFTMPNATNQPNNVHPKAHVTDNNLNLEAPTQETHEPEYCYCEKDIPDSPMIGCDGPNCHVLPIDLTDNHLDLCGLWLEPVYELQIVLASWYRKFFGQTLYFKALVRCHGKILEDDLKLETPFTSADCESEYCSCGKNIADYLMIGCDGSTFKQQSLRILQSFVNEPIKYTCGLCTTSYSDYITLIQHLYWRHGTESFPCKNCNVKRWLHAPHLCHVVPFHEETFDDDELNPENPTITAERESEYCSCGRNLPDSPMIGCDGPTCERQWFHYACVGVVIVPRGNWFCPECLDKTKKSLNIIVSSEKTCAAEQRRREDLIRRRQTQPT</sequence>
<keyword evidence="7" id="KW-0539">Nucleus</keyword>
<feature type="binding site" evidence="8">
    <location>
        <position position="131"/>
    </location>
    <ligand>
        <name>Zn(2+)</name>
        <dbReference type="ChEBI" id="CHEBI:29105"/>
        <label>2</label>
    </ligand>
</feature>
<gene>
    <name evidence="11" type="ORF">SFRICE_015151</name>
</gene>
<proteinExistence type="inferred from homology"/>
<feature type="binding site" evidence="8">
    <location>
        <position position="109"/>
    </location>
    <ligand>
        <name>Zn(2+)</name>
        <dbReference type="ChEBI" id="CHEBI:29105"/>
        <label>2</label>
    </ligand>
</feature>
<dbReference type="InterPro" id="IPR019786">
    <property type="entry name" value="Zinc_finger_PHD-type_CS"/>
</dbReference>
<dbReference type="Gene3D" id="3.30.40.10">
    <property type="entry name" value="Zinc/RING finger domain, C3HC4 (zinc finger)"/>
    <property type="match status" value="2"/>
</dbReference>
<dbReference type="SMART" id="SM00355">
    <property type="entry name" value="ZnF_C2H2"/>
    <property type="match status" value="2"/>
</dbReference>
<keyword evidence="5 8" id="KW-0862">Zinc</keyword>
<dbReference type="SMART" id="SM00249">
    <property type="entry name" value="PHD"/>
    <property type="match status" value="2"/>
</dbReference>